<dbReference type="PANTHER" id="PTHR13258">
    <property type="entry name" value="SYNDETIN"/>
    <property type="match status" value="1"/>
</dbReference>
<evidence type="ECO:0000313" key="7">
    <source>
        <dbReference type="EMBL" id="EYC21445.1"/>
    </source>
</evidence>
<dbReference type="AlphaFoldDB" id="A0A016V1W8"/>
<evidence type="ECO:0000259" key="6">
    <source>
        <dbReference type="Pfam" id="PF10475"/>
    </source>
</evidence>
<dbReference type="InterPro" id="IPR019515">
    <property type="entry name" value="VPS54_N"/>
</dbReference>
<feature type="domain" description="Vacuolar protein sorting-associated protein 54 N-terminal" evidence="6">
    <location>
        <begin position="72"/>
        <end position="361"/>
    </location>
</feature>
<reference evidence="8" key="1">
    <citation type="journal article" date="2015" name="Nat. Genet.">
        <title>The genome and transcriptome of the zoonotic hookworm Ancylostoma ceylanicum identify infection-specific gene families.</title>
        <authorList>
            <person name="Schwarz E.M."/>
            <person name="Hu Y."/>
            <person name="Antoshechkin I."/>
            <person name="Miller M.M."/>
            <person name="Sternberg P.W."/>
            <person name="Aroian R.V."/>
        </authorList>
    </citation>
    <scope>NUCLEOTIDE SEQUENCE</scope>
    <source>
        <strain evidence="8">HY135</strain>
    </source>
</reference>
<evidence type="ECO:0000313" key="8">
    <source>
        <dbReference type="Proteomes" id="UP000024635"/>
    </source>
</evidence>
<dbReference type="InterPro" id="IPR040047">
    <property type="entry name" value="VPS50"/>
</dbReference>
<dbReference type="GO" id="GO:0000149">
    <property type="term" value="F:SNARE binding"/>
    <property type="evidence" value="ECO:0007669"/>
    <property type="project" value="TreeGrafter"/>
</dbReference>
<dbReference type="OrthoDB" id="10263345at2759"/>
<dbReference type="GO" id="GO:0032456">
    <property type="term" value="P:endocytic recycling"/>
    <property type="evidence" value="ECO:0007669"/>
    <property type="project" value="InterPro"/>
</dbReference>
<dbReference type="Pfam" id="PF10474">
    <property type="entry name" value="Syndetin_C"/>
    <property type="match status" value="1"/>
</dbReference>
<keyword evidence="2" id="KW-0653">Protein transport</keyword>
<comment type="caution">
    <text evidence="7">The sequence shown here is derived from an EMBL/GenBank/DDBJ whole genome shotgun (WGS) entry which is preliminary data.</text>
</comment>
<dbReference type="Pfam" id="PF10475">
    <property type="entry name" value="Vps54_N"/>
    <property type="match status" value="1"/>
</dbReference>
<keyword evidence="1" id="KW-0813">Transport</keyword>
<accession>A0A016V1W8</accession>
<dbReference type="Proteomes" id="UP000024635">
    <property type="component" value="Unassembled WGS sequence"/>
</dbReference>
<protein>
    <recommendedName>
        <fullName evidence="9">Syndetin C-terminal domain-containing protein</fullName>
    </recommendedName>
</protein>
<feature type="region of interest" description="Disordered" evidence="4">
    <location>
        <begin position="537"/>
        <end position="566"/>
    </location>
</feature>
<dbReference type="GO" id="GO:0005829">
    <property type="term" value="C:cytosol"/>
    <property type="evidence" value="ECO:0007669"/>
    <property type="project" value="GOC"/>
</dbReference>
<keyword evidence="8" id="KW-1185">Reference proteome</keyword>
<evidence type="ECO:0000259" key="5">
    <source>
        <dbReference type="Pfam" id="PF10474"/>
    </source>
</evidence>
<dbReference type="InterPro" id="IPR019514">
    <property type="entry name" value="Syndetin_C"/>
</dbReference>
<dbReference type="PANTHER" id="PTHR13258:SF0">
    <property type="entry name" value="SYNDETIN"/>
    <property type="match status" value="1"/>
</dbReference>
<keyword evidence="3" id="KW-0175">Coiled coil</keyword>
<dbReference type="EMBL" id="JARK01001355">
    <property type="protein sequence ID" value="EYC21445.1"/>
    <property type="molecule type" value="Genomic_DNA"/>
</dbReference>
<evidence type="ECO:0008006" key="9">
    <source>
        <dbReference type="Google" id="ProtNLM"/>
    </source>
</evidence>
<name>A0A016V1W8_9BILA</name>
<sequence length="917" mass="103957">MEKFKSSLSKTLKDIGSSFSDDVNMDDMSDFVLSPYEGPSSGCTSDAIAGMLEKPVVRTAVAPTPVSDDDIIDSIDACYFIEDDFDAIDYELKKLSGIDLRLEDVIRERMRLKSQLQVVSRKISTLIMEKSPSYGSQLEDLDSIRDSLQELVSLISTIRGALAGAKCKSRTALSILACEKKKRMLKSLIYTLRIIKTLYETEFHLKDSIEDSNFPLAIRICLEAKEAANTYRHFCCVSDLMTKLVGSTSLIESALDNALSAHTVVFDQDRYSSVYSAYIMLNKVELASKKLVGHFVTTLQRSARKIVEEKCRTYRDKENLAECSFEQLCERINSEQIVSTVRELAYVMCKILTIYHTILRYHTEDDEQRRMGNTGEDPMLGVVAHLMTSSLHAVFRVALSKMNSLLCCQDFSALKFDQLLDIVDMTNRFRLFGHNFFAHSSNELIVSLEKQTVSYFTRYHSERMEELRMFLENECFTICPVSQQFTIFDLQDFSFLEESRKQKTDLEGSPKDAVVEQNGFVPIPANFVNPFATAELESRRQSQRNSRSVDEVEEANMENGSMDKQEEIETTPNLCNTALTLLRFFGRYIRMTSLLPSIAEYSVPALTQLFEYFFYSVCIFFGSDGSEQMETPTKIKAILADIYARLLGEEVESSNGLFDKDLRLSVPEPCSGLDLNHVDKLYGAVERVIAVESVEFVARQLDLVRPVMESLVPPSNESIISQLDQFYAKILSGVPDTRRLVFDCVASRALKLPVLIAAVSNTKWDINELQSHHSSYVDFLVKDFEAFSLRLDHVAECVNLSEAARALLWDRTIYYTFKALVQGYCEGGKCSTEGRALMQLDFQHLLLKLEPICNLHPVPHTTFVEGYIKAFYLPENGLEEWISKHSEYTAKQMISLLGVATHVSKKARTRIINALND</sequence>
<dbReference type="GO" id="GO:1990745">
    <property type="term" value="C:EARP complex"/>
    <property type="evidence" value="ECO:0007669"/>
    <property type="project" value="InterPro"/>
</dbReference>
<dbReference type="GO" id="GO:0042147">
    <property type="term" value="P:retrograde transport, endosome to Golgi"/>
    <property type="evidence" value="ECO:0007669"/>
    <property type="project" value="InterPro"/>
</dbReference>
<organism evidence="7 8">
    <name type="scientific">Ancylostoma ceylanicum</name>
    <dbReference type="NCBI Taxonomy" id="53326"/>
    <lineage>
        <taxon>Eukaryota</taxon>
        <taxon>Metazoa</taxon>
        <taxon>Ecdysozoa</taxon>
        <taxon>Nematoda</taxon>
        <taxon>Chromadorea</taxon>
        <taxon>Rhabditida</taxon>
        <taxon>Rhabditina</taxon>
        <taxon>Rhabditomorpha</taxon>
        <taxon>Strongyloidea</taxon>
        <taxon>Ancylostomatidae</taxon>
        <taxon>Ancylostomatinae</taxon>
        <taxon>Ancylostoma</taxon>
    </lineage>
</organism>
<evidence type="ECO:0000256" key="2">
    <source>
        <dbReference type="ARBA" id="ARBA00022927"/>
    </source>
</evidence>
<feature type="domain" description="Syndetin C-terminal" evidence="5">
    <location>
        <begin position="681"/>
        <end position="915"/>
    </location>
</feature>
<dbReference type="STRING" id="53326.A0A016V1W8"/>
<evidence type="ECO:0000256" key="3">
    <source>
        <dbReference type="ARBA" id="ARBA00023054"/>
    </source>
</evidence>
<proteinExistence type="predicted"/>
<gene>
    <name evidence="7" type="primary">Acey_s0019.g3828</name>
    <name evidence="7" type="synonym">Acey-C44B9.1</name>
    <name evidence="7" type="ORF">Y032_0019g3828</name>
</gene>
<dbReference type="GO" id="GO:0015031">
    <property type="term" value="P:protein transport"/>
    <property type="evidence" value="ECO:0007669"/>
    <property type="project" value="UniProtKB-KW"/>
</dbReference>
<evidence type="ECO:0000256" key="1">
    <source>
        <dbReference type="ARBA" id="ARBA00022448"/>
    </source>
</evidence>
<evidence type="ECO:0000256" key="4">
    <source>
        <dbReference type="SAM" id="MobiDB-lite"/>
    </source>
</evidence>